<dbReference type="InterPro" id="IPR012944">
    <property type="entry name" value="SusD_RagB_dom"/>
</dbReference>
<name>A0A7L4UQ20_BALHA</name>
<dbReference type="GO" id="GO:0009279">
    <property type="term" value="C:cell outer membrane"/>
    <property type="evidence" value="ECO:0007669"/>
    <property type="project" value="UniProtKB-SubCell"/>
</dbReference>
<feature type="chain" id="PRO_5029756758" evidence="6">
    <location>
        <begin position="18"/>
        <end position="516"/>
    </location>
</feature>
<evidence type="ECO:0000313" key="8">
    <source>
        <dbReference type="EMBL" id="PVX51769.1"/>
    </source>
</evidence>
<feature type="signal peptide" evidence="6">
    <location>
        <begin position="1"/>
        <end position="17"/>
    </location>
</feature>
<dbReference type="Proteomes" id="UP000251835">
    <property type="component" value="Unassembled WGS sequence"/>
</dbReference>
<gene>
    <name evidence="8" type="ORF">C7377_0054</name>
</gene>
<evidence type="ECO:0000256" key="5">
    <source>
        <dbReference type="ARBA" id="ARBA00023237"/>
    </source>
</evidence>
<dbReference type="AlphaFoldDB" id="A0A7L4UQ20"/>
<dbReference type="SUPFAM" id="SSF48452">
    <property type="entry name" value="TPR-like"/>
    <property type="match status" value="1"/>
</dbReference>
<protein>
    <submittedName>
        <fullName evidence="8">Putative outer membrane starch-binding protein</fullName>
    </submittedName>
</protein>
<dbReference type="Gene3D" id="1.25.40.390">
    <property type="match status" value="1"/>
</dbReference>
<proteinExistence type="inferred from homology"/>
<evidence type="ECO:0000256" key="2">
    <source>
        <dbReference type="ARBA" id="ARBA00006275"/>
    </source>
</evidence>
<evidence type="ECO:0000256" key="4">
    <source>
        <dbReference type="ARBA" id="ARBA00023136"/>
    </source>
</evidence>
<keyword evidence="9" id="KW-1185">Reference proteome</keyword>
<feature type="domain" description="RagB/SusD" evidence="7">
    <location>
        <begin position="361"/>
        <end position="516"/>
    </location>
</feature>
<evidence type="ECO:0000259" key="7">
    <source>
        <dbReference type="Pfam" id="PF07980"/>
    </source>
</evidence>
<reference evidence="8 9" key="1">
    <citation type="submission" date="2018-05" db="EMBL/GenBank/DDBJ databases">
        <title>Genomic Encyclopedia of Type Strains, Phase IV (KMG-IV): sequencing the most valuable type-strain genomes for metagenomic binning, comparative biology and taxonomic classification.</title>
        <authorList>
            <person name="Goeker M."/>
        </authorList>
    </citation>
    <scope>NUCLEOTIDE SEQUENCE [LARGE SCALE GENOMIC DNA]</scope>
    <source>
        <strain evidence="8 9">DSM 28579</strain>
    </source>
</reference>
<dbReference type="RefSeq" id="WP_116495345.1">
    <property type="nucleotide sequence ID" value="NZ_QENZ01000003.1"/>
</dbReference>
<dbReference type="Gene3D" id="1.25.40.10">
    <property type="entry name" value="Tetratricopeptide repeat domain"/>
    <property type="match status" value="1"/>
</dbReference>
<dbReference type="Gene3D" id="1.10.3780.10">
    <property type="entry name" value="SusD-like"/>
    <property type="match status" value="1"/>
</dbReference>
<organism evidence="8 9">
    <name type="scientific">Balneicella halophila</name>
    <dbReference type="NCBI Taxonomy" id="1537566"/>
    <lineage>
        <taxon>Bacteria</taxon>
        <taxon>Pseudomonadati</taxon>
        <taxon>Bacteroidota</taxon>
        <taxon>Bacteroidia</taxon>
        <taxon>Bacteroidales</taxon>
        <taxon>Balneicellaceae</taxon>
        <taxon>Balneicella</taxon>
    </lineage>
</organism>
<evidence type="ECO:0000256" key="6">
    <source>
        <dbReference type="SAM" id="SignalP"/>
    </source>
</evidence>
<dbReference type="OrthoDB" id="5694214at2"/>
<accession>A0A7L4UQ20</accession>
<keyword evidence="3 6" id="KW-0732">Signal</keyword>
<evidence type="ECO:0000313" key="9">
    <source>
        <dbReference type="Proteomes" id="UP000251835"/>
    </source>
</evidence>
<sequence length="516" mass="57449">MKYIKIIAFLFIGALFAACEGDLDTIPLDKDQKTEVDIYQTTEDYKAGLAKIYAGLATTGQQGPAGQGDLGGIDEGISSYVRQLFYLQQFTTDETKVAWNDQTVQDLNKGIWTPAEVNVRGMYYRIAFEVALANEFIRVAKENTDAQIQEFVYEARFLRALAYWHALDMFGNFPFVTEEDAVGNFNPPMATRAELFQYVETELLDIENKIAKAGMNEYARADQGAVWMLLAKLYLNAEVYTGNARWADALKYSENIINAGYQLEDKYANLFLADNDNSNEIIFTVAFDGQRTQTWGGTTFIIHAAVGGDMDPSVFGIDGGWGGIRATAAFADKFDDISGDVDKRAMFVTDGQAKEIADLSKFTDGYAIAKYKNITSNGEGGSHLTFPDTDFPMFRLADAYLMYAEAVVRGGGGSATQALAYINELRERAYGDDSGNINAGELTLEFLLEERARELYWEAHRRTDLIRFGKFTDANYKWEWKGGNADGSGIEDYRKVFPIPSSDIGANPNLKQNPGY</sequence>
<evidence type="ECO:0000256" key="1">
    <source>
        <dbReference type="ARBA" id="ARBA00004442"/>
    </source>
</evidence>
<dbReference type="EMBL" id="QENZ01000003">
    <property type="protein sequence ID" value="PVX51769.1"/>
    <property type="molecule type" value="Genomic_DNA"/>
</dbReference>
<comment type="subcellular location">
    <subcellularLocation>
        <location evidence="1">Cell outer membrane</location>
    </subcellularLocation>
</comment>
<evidence type="ECO:0000256" key="3">
    <source>
        <dbReference type="ARBA" id="ARBA00022729"/>
    </source>
</evidence>
<keyword evidence="4" id="KW-0472">Membrane</keyword>
<dbReference type="InterPro" id="IPR011990">
    <property type="entry name" value="TPR-like_helical_dom_sf"/>
</dbReference>
<keyword evidence="5" id="KW-0998">Cell outer membrane</keyword>
<comment type="caution">
    <text evidence="8">The sequence shown here is derived from an EMBL/GenBank/DDBJ whole genome shotgun (WGS) entry which is preliminary data.</text>
</comment>
<dbReference type="CDD" id="cd08977">
    <property type="entry name" value="SusD"/>
    <property type="match status" value="1"/>
</dbReference>
<comment type="similarity">
    <text evidence="2">Belongs to the SusD family.</text>
</comment>
<dbReference type="Pfam" id="PF07980">
    <property type="entry name" value="SusD_RagB"/>
    <property type="match status" value="1"/>
</dbReference>
<dbReference type="PROSITE" id="PS51257">
    <property type="entry name" value="PROKAR_LIPOPROTEIN"/>
    <property type="match status" value="1"/>
</dbReference>